<feature type="transmembrane region" description="Helical" evidence="11">
    <location>
        <begin position="805"/>
        <end position="822"/>
    </location>
</feature>
<dbReference type="SUPFAM" id="SSF81660">
    <property type="entry name" value="Metal cation-transporting ATPase, ATP-binding domain N"/>
    <property type="match status" value="1"/>
</dbReference>
<feature type="transmembrane region" description="Helical" evidence="11">
    <location>
        <begin position="730"/>
        <end position="751"/>
    </location>
</feature>
<dbReference type="SUPFAM" id="SSF81653">
    <property type="entry name" value="Calcium ATPase, transduction domain A"/>
    <property type="match status" value="1"/>
</dbReference>
<dbReference type="Pfam" id="PF00690">
    <property type="entry name" value="Cation_ATPase_N"/>
    <property type="match status" value="1"/>
</dbReference>
<dbReference type="EMBL" id="BMXV01000005">
    <property type="protein sequence ID" value="GGY76890.1"/>
    <property type="molecule type" value="Genomic_DNA"/>
</dbReference>
<evidence type="ECO:0000313" key="13">
    <source>
        <dbReference type="EMBL" id="GGY76890.1"/>
    </source>
</evidence>
<dbReference type="InterPro" id="IPR006068">
    <property type="entry name" value="ATPase_P-typ_cation-transptr_C"/>
</dbReference>
<dbReference type="InterPro" id="IPR059000">
    <property type="entry name" value="ATPase_P-type_domA"/>
</dbReference>
<feature type="transmembrane region" description="Helical" evidence="11">
    <location>
        <begin position="873"/>
        <end position="893"/>
    </location>
</feature>
<feature type="transmembrane region" description="Helical" evidence="11">
    <location>
        <begin position="842"/>
        <end position="861"/>
    </location>
</feature>
<dbReference type="InterPro" id="IPR008250">
    <property type="entry name" value="ATPase_P-typ_transduc_dom_A_sf"/>
</dbReference>
<feature type="transmembrane region" description="Helical" evidence="11">
    <location>
        <begin position="262"/>
        <end position="280"/>
    </location>
</feature>
<feature type="domain" description="Cation-transporting P-type ATPase N-terminal" evidence="12">
    <location>
        <begin position="20"/>
        <end position="94"/>
    </location>
</feature>
<reference evidence="14" key="1">
    <citation type="journal article" date="2019" name="Int. J. Syst. Evol. Microbiol.">
        <title>The Global Catalogue of Microorganisms (GCM) 10K type strain sequencing project: providing services to taxonomists for standard genome sequencing and annotation.</title>
        <authorList>
            <consortium name="The Broad Institute Genomics Platform"/>
            <consortium name="The Broad Institute Genome Sequencing Center for Infectious Disease"/>
            <person name="Wu L."/>
            <person name="Ma J."/>
        </authorList>
    </citation>
    <scope>NUCLEOTIDE SEQUENCE [LARGE SCALE GENOMIC DNA]</scope>
    <source>
        <strain evidence="14">KCTC 22280</strain>
    </source>
</reference>
<evidence type="ECO:0000256" key="5">
    <source>
        <dbReference type="ARBA" id="ARBA00022741"/>
    </source>
</evidence>
<proteinExistence type="inferred from homology"/>
<keyword evidence="8 11" id="KW-1133">Transmembrane helix</keyword>
<dbReference type="SUPFAM" id="SSF56784">
    <property type="entry name" value="HAD-like"/>
    <property type="match status" value="1"/>
</dbReference>
<dbReference type="PANTHER" id="PTHR43294:SF21">
    <property type="entry name" value="CATION TRANSPORTING ATPASE"/>
    <property type="match status" value="1"/>
</dbReference>
<dbReference type="PANTHER" id="PTHR43294">
    <property type="entry name" value="SODIUM/POTASSIUM-TRANSPORTING ATPASE SUBUNIT ALPHA"/>
    <property type="match status" value="1"/>
</dbReference>
<evidence type="ECO:0000256" key="8">
    <source>
        <dbReference type="ARBA" id="ARBA00022989"/>
    </source>
</evidence>
<dbReference type="Gene3D" id="1.20.1110.10">
    <property type="entry name" value="Calcium-transporting ATPase, transmembrane domain"/>
    <property type="match status" value="1"/>
</dbReference>
<protein>
    <submittedName>
        <fullName evidence="13">ATPase</fullName>
    </submittedName>
</protein>
<keyword evidence="5" id="KW-0547">Nucleotide-binding</keyword>
<dbReference type="InterPro" id="IPR023214">
    <property type="entry name" value="HAD_sf"/>
</dbReference>
<feature type="compositionally biased region" description="Basic and acidic residues" evidence="10">
    <location>
        <begin position="7"/>
        <end position="22"/>
    </location>
</feature>
<dbReference type="InterPro" id="IPR001757">
    <property type="entry name" value="P_typ_ATPase"/>
</dbReference>
<feature type="transmembrane region" description="Helical" evidence="11">
    <location>
        <begin position="99"/>
        <end position="120"/>
    </location>
</feature>
<dbReference type="Gene3D" id="3.40.50.1000">
    <property type="entry name" value="HAD superfamily/HAD-like"/>
    <property type="match status" value="1"/>
</dbReference>
<feature type="transmembrane region" description="Helical" evidence="11">
    <location>
        <begin position="74"/>
        <end position="93"/>
    </location>
</feature>
<feature type="transmembrane region" description="Helical" evidence="11">
    <location>
        <begin position="772"/>
        <end position="793"/>
    </location>
</feature>
<dbReference type="Pfam" id="PF08282">
    <property type="entry name" value="Hydrolase_3"/>
    <property type="match status" value="1"/>
</dbReference>
<evidence type="ECO:0000256" key="3">
    <source>
        <dbReference type="ARBA" id="ARBA00022475"/>
    </source>
</evidence>
<evidence type="ECO:0000259" key="12">
    <source>
        <dbReference type="SMART" id="SM00831"/>
    </source>
</evidence>
<dbReference type="PROSITE" id="PS00154">
    <property type="entry name" value="ATPASE_E1_E2"/>
    <property type="match status" value="1"/>
</dbReference>
<dbReference type="Gene3D" id="2.70.150.10">
    <property type="entry name" value="Calcium-transporting ATPase, cytoplasmic transduction domain A"/>
    <property type="match status" value="1"/>
</dbReference>
<dbReference type="InterPro" id="IPR044492">
    <property type="entry name" value="P_typ_ATPase_HD_dom"/>
</dbReference>
<dbReference type="InterPro" id="IPR023298">
    <property type="entry name" value="ATPase_P-typ_TM_dom_sf"/>
</dbReference>
<evidence type="ECO:0000256" key="7">
    <source>
        <dbReference type="ARBA" id="ARBA00022967"/>
    </source>
</evidence>
<feature type="region of interest" description="Disordered" evidence="10">
    <location>
        <begin position="1"/>
        <end position="26"/>
    </location>
</feature>
<keyword evidence="4 11" id="KW-0812">Transmembrane</keyword>
<evidence type="ECO:0000256" key="6">
    <source>
        <dbReference type="ARBA" id="ARBA00022840"/>
    </source>
</evidence>
<keyword evidence="14" id="KW-1185">Reference proteome</keyword>
<evidence type="ECO:0000256" key="2">
    <source>
        <dbReference type="ARBA" id="ARBA00005675"/>
    </source>
</evidence>
<evidence type="ECO:0000256" key="11">
    <source>
        <dbReference type="SAM" id="Phobius"/>
    </source>
</evidence>
<keyword evidence="3" id="KW-1003">Cell membrane</keyword>
<accession>A0ABQ3B2K9</accession>
<dbReference type="InterPro" id="IPR004014">
    <property type="entry name" value="ATPase_P-typ_cation-transptr_N"/>
</dbReference>
<comment type="caution">
    <text evidence="13">The sequence shown here is derived from an EMBL/GenBank/DDBJ whole genome shotgun (WGS) entry which is preliminary data.</text>
</comment>
<evidence type="ECO:0000256" key="4">
    <source>
        <dbReference type="ARBA" id="ARBA00022692"/>
    </source>
</evidence>
<dbReference type="Proteomes" id="UP000601597">
    <property type="component" value="Unassembled WGS sequence"/>
</dbReference>
<dbReference type="SMART" id="SM00831">
    <property type="entry name" value="Cation_ATPase_N"/>
    <property type="match status" value="1"/>
</dbReference>
<dbReference type="InterPro" id="IPR023299">
    <property type="entry name" value="ATPase_P-typ_cyto_dom_N"/>
</dbReference>
<dbReference type="Pfam" id="PF00689">
    <property type="entry name" value="Cation_ATPase_C"/>
    <property type="match status" value="1"/>
</dbReference>
<comment type="similarity">
    <text evidence="2">Belongs to the cation transport ATPase (P-type) (TC 3.A.3) family. Type IIA subfamily.</text>
</comment>
<keyword evidence="6" id="KW-0067">ATP-binding</keyword>
<dbReference type="Pfam" id="PF00122">
    <property type="entry name" value="E1-E2_ATPase"/>
    <property type="match status" value="1"/>
</dbReference>
<dbReference type="Pfam" id="PF13246">
    <property type="entry name" value="Cation_ATPase"/>
    <property type="match status" value="1"/>
</dbReference>
<feature type="transmembrane region" description="Helical" evidence="11">
    <location>
        <begin position="700"/>
        <end position="724"/>
    </location>
</feature>
<dbReference type="SFLD" id="SFLDS00003">
    <property type="entry name" value="Haloacid_Dehalogenase"/>
    <property type="match status" value="1"/>
</dbReference>
<sequence length="903" mass="97790">MSEIEPMDSKSERNGPEEHNWHAADIGDTLAEFDVRKESGLTDDEAQDRLKRYGPNQLRVAESRPWWRILLEQFHSIVIYLLGGAAVLAFATGRLPEGFAVLAVLLVNTAIGFVSEWKAVRSMAALRRLGEHMTRVRREGSEREIAASDIVPGDIVLLEAGDLVPADLRLIEAEHLRVNEAPLTGESVPVSKLTDTLAADTDLADRNNMLYKGTSIADGTAAGAAVATGSETELGRVSALAESAEGTVTPLQQRLDQLGRRLAILTIFIAIVVAAVGFLLREQQAALVIETALALGVAAIPEGLPIVATIALARGMYLMAARNALVNQLTAVETLGATRVIFSDKTGTLTENRMRLQKIVTPIDELVLEEPGAGEALADKEGVRRVLEVGVLCNGASLEEQQGEDNPRGDPTEVALLAGGKDLGLERESLLEDRPEARVEQFEPRLKKMATFHQDEGQYYVAVKGAPDAVLDVCSEILTNKGTEPLDDETRQQWVERASQLAGEGLRLLAMAEKRADTKDADPYEDLCFLGLAGLLDPPREKVKEAIDICQAAGIRVEMVTGDQAETATAIARAVGIVGGKDDPETVSMLGRDIGSPDDIDEDRQDKIYRANIFARVSPEQKLDLVTIYQNRGEIVAMTGDGVNDAPALKKADIGIAMGKRGTEAAKQVADMVLKDDAFETIVAAVRQGRVIFGNIRKSVVFMLTTNVAEVLAVTIAIGAGWPLPLLPLQILYLNVLTDVFPALALGLGPASGNEMEDPPRSPRESVLTRAHWTEITGFAALLAVCVLSALLLADHWLGLTEREAVTVSFLTLAFGKLWFTFALRNPKSSILLNEITRNPWVWGALALCIVLLAAAVYLPVLSGLLQTRPLGWQPWLLLLAMSVIPLLAGQIVREIQRHRRPE</sequence>
<name>A0ABQ3B2K9_9GAMM</name>
<evidence type="ECO:0000256" key="1">
    <source>
        <dbReference type="ARBA" id="ARBA00004651"/>
    </source>
</evidence>
<dbReference type="PRINTS" id="PR00119">
    <property type="entry name" value="CATATPASE"/>
</dbReference>
<evidence type="ECO:0000313" key="14">
    <source>
        <dbReference type="Proteomes" id="UP000601597"/>
    </source>
</evidence>
<dbReference type="InterPro" id="IPR050510">
    <property type="entry name" value="Cation_transp_ATPase_P-type"/>
</dbReference>
<dbReference type="NCBIfam" id="TIGR01494">
    <property type="entry name" value="ATPase_P-type"/>
    <property type="match status" value="2"/>
</dbReference>
<dbReference type="PRINTS" id="PR00120">
    <property type="entry name" value="HATPASE"/>
</dbReference>
<evidence type="ECO:0000256" key="9">
    <source>
        <dbReference type="ARBA" id="ARBA00023136"/>
    </source>
</evidence>
<evidence type="ECO:0000256" key="10">
    <source>
        <dbReference type="SAM" id="MobiDB-lite"/>
    </source>
</evidence>
<organism evidence="13 14">
    <name type="scientific">Marinobacter zhanjiangensis</name>
    <dbReference type="NCBI Taxonomy" id="578215"/>
    <lineage>
        <taxon>Bacteria</taxon>
        <taxon>Pseudomonadati</taxon>
        <taxon>Pseudomonadota</taxon>
        <taxon>Gammaproteobacteria</taxon>
        <taxon>Pseudomonadales</taxon>
        <taxon>Marinobacteraceae</taxon>
        <taxon>Marinobacter</taxon>
    </lineage>
</organism>
<comment type="subcellular location">
    <subcellularLocation>
        <location evidence="1">Cell membrane</location>
        <topology evidence="1">Multi-pass membrane protein</topology>
    </subcellularLocation>
</comment>
<gene>
    <name evidence="13" type="ORF">GCM10007071_25570</name>
</gene>
<dbReference type="SFLD" id="SFLDG00002">
    <property type="entry name" value="C1.7:_P-type_atpase_like"/>
    <property type="match status" value="1"/>
</dbReference>
<dbReference type="SFLD" id="SFLDF00027">
    <property type="entry name" value="p-type_atpase"/>
    <property type="match status" value="1"/>
</dbReference>
<dbReference type="InterPro" id="IPR036412">
    <property type="entry name" value="HAD-like_sf"/>
</dbReference>
<dbReference type="SUPFAM" id="SSF81665">
    <property type="entry name" value="Calcium ATPase, transmembrane domain M"/>
    <property type="match status" value="1"/>
</dbReference>
<keyword evidence="9 11" id="KW-0472">Membrane</keyword>
<dbReference type="InterPro" id="IPR018303">
    <property type="entry name" value="ATPase_P-typ_P_site"/>
</dbReference>
<feature type="transmembrane region" description="Helical" evidence="11">
    <location>
        <begin position="292"/>
        <end position="313"/>
    </location>
</feature>
<keyword evidence="7" id="KW-1278">Translocase</keyword>
<dbReference type="Gene3D" id="3.40.1110.10">
    <property type="entry name" value="Calcium-transporting ATPase, cytoplasmic domain N"/>
    <property type="match status" value="1"/>
</dbReference>